<dbReference type="Proteomes" id="UP001596996">
    <property type="component" value="Unassembled WGS sequence"/>
</dbReference>
<dbReference type="PANTHER" id="PTHR48073:SF2">
    <property type="entry name" value="O-SUCCINYLBENZOATE SYNTHASE"/>
    <property type="match status" value="1"/>
</dbReference>
<protein>
    <recommendedName>
        <fullName evidence="4 5">o-succinylbenzoate synthase</fullName>
        <shortName evidence="4">OSB synthase</shortName>
        <shortName evidence="4">OSBS</shortName>
        <ecNumber evidence="4 5">4.2.1.113</ecNumber>
    </recommendedName>
    <alternativeName>
        <fullName evidence="4">4-(2'-carboxyphenyl)-4-oxybutyric acid synthase</fullName>
    </alternativeName>
    <alternativeName>
        <fullName evidence="4">o-succinylbenzoic acid synthase</fullName>
    </alternativeName>
</protein>
<feature type="binding site" evidence="4">
    <location>
        <position position="198"/>
    </location>
    <ligand>
        <name>Mg(2+)</name>
        <dbReference type="ChEBI" id="CHEBI:18420"/>
    </ligand>
</feature>
<dbReference type="SFLD" id="SFLDG00180">
    <property type="entry name" value="muconate_cycloisomerase"/>
    <property type="match status" value="1"/>
</dbReference>
<dbReference type="SFLD" id="SFLDF00009">
    <property type="entry name" value="o-succinylbenzoate_synthase"/>
    <property type="match status" value="1"/>
</dbReference>
<dbReference type="RefSeq" id="WP_380819668.1">
    <property type="nucleotide sequence ID" value="NZ_JBHTJN010000009.1"/>
</dbReference>
<dbReference type="Gene3D" id="3.20.20.120">
    <property type="entry name" value="Enolase-like C-terminal domain"/>
    <property type="match status" value="1"/>
</dbReference>
<dbReference type="HAMAP" id="MF_00470">
    <property type="entry name" value="MenC_1"/>
    <property type="match status" value="1"/>
</dbReference>
<reference evidence="8" key="1">
    <citation type="journal article" date="2019" name="Int. J. Syst. Evol. Microbiol.">
        <title>The Global Catalogue of Microorganisms (GCM) 10K type strain sequencing project: providing services to taxonomists for standard genome sequencing and annotation.</title>
        <authorList>
            <consortium name="The Broad Institute Genomics Platform"/>
            <consortium name="The Broad Institute Genome Sequencing Center for Infectious Disease"/>
            <person name="Wu L."/>
            <person name="Ma J."/>
        </authorList>
    </citation>
    <scope>NUCLEOTIDE SEQUENCE [LARGE SCALE GENOMIC DNA]</scope>
    <source>
        <strain evidence="8">CCUG 61707</strain>
    </source>
</reference>
<evidence type="ECO:0000256" key="1">
    <source>
        <dbReference type="ARBA" id="ARBA00022723"/>
    </source>
</evidence>
<comment type="function">
    <text evidence="4">Converts 2-succinyl-6-hydroxy-2,4-cyclohexadiene-1-carboxylate (SHCHC) to 2-succinylbenzoate (OSB).</text>
</comment>
<comment type="catalytic activity">
    <reaction evidence="4">
        <text>(1R,6R)-6-hydroxy-2-succinyl-cyclohexa-2,4-diene-1-carboxylate = 2-succinylbenzoate + H2O</text>
        <dbReference type="Rhea" id="RHEA:10196"/>
        <dbReference type="ChEBI" id="CHEBI:15377"/>
        <dbReference type="ChEBI" id="CHEBI:18325"/>
        <dbReference type="ChEBI" id="CHEBI:58689"/>
        <dbReference type="EC" id="4.2.1.113"/>
    </reaction>
</comment>
<evidence type="ECO:0000256" key="2">
    <source>
        <dbReference type="ARBA" id="ARBA00022842"/>
    </source>
</evidence>
<evidence type="ECO:0000313" key="7">
    <source>
        <dbReference type="EMBL" id="MFD0966030.1"/>
    </source>
</evidence>
<comment type="similarity">
    <text evidence="4">Belongs to the mandelate racemase/muconate lactonizing enzyme family. MenC type 1 subfamily.</text>
</comment>
<keyword evidence="2 4" id="KW-0460">Magnesium</keyword>
<evidence type="ECO:0000256" key="3">
    <source>
        <dbReference type="ARBA" id="ARBA00023239"/>
    </source>
</evidence>
<keyword evidence="4" id="KW-0474">Menaquinone biosynthesis</keyword>
<dbReference type="Pfam" id="PF13378">
    <property type="entry name" value="MR_MLE_C"/>
    <property type="match status" value="1"/>
</dbReference>
<dbReference type="SMART" id="SM00922">
    <property type="entry name" value="MR_MLE"/>
    <property type="match status" value="1"/>
</dbReference>
<dbReference type="InterPro" id="IPR013342">
    <property type="entry name" value="Mandelate_racemase_C"/>
</dbReference>
<dbReference type="InterPro" id="IPR041338">
    <property type="entry name" value="OSBS_N"/>
</dbReference>
<dbReference type="NCBIfam" id="TIGR01927">
    <property type="entry name" value="menC_gam_Gplu"/>
    <property type="match status" value="1"/>
</dbReference>
<proteinExistence type="inferred from homology"/>
<dbReference type="EMBL" id="JBHTJN010000009">
    <property type="protein sequence ID" value="MFD0966030.1"/>
    <property type="molecule type" value="Genomic_DNA"/>
</dbReference>
<comment type="caution">
    <text evidence="7">The sequence shown here is derived from an EMBL/GenBank/DDBJ whole genome shotgun (WGS) entry which is preliminary data.</text>
</comment>
<evidence type="ECO:0000259" key="6">
    <source>
        <dbReference type="SMART" id="SM00922"/>
    </source>
</evidence>
<dbReference type="Gene3D" id="3.30.390.10">
    <property type="entry name" value="Enolase-like, N-terminal domain"/>
    <property type="match status" value="1"/>
</dbReference>
<accession>A0ABW3I8T9</accession>
<dbReference type="Pfam" id="PF21508">
    <property type="entry name" value="MenC_N"/>
    <property type="match status" value="1"/>
</dbReference>
<dbReference type="NCBIfam" id="NF003473">
    <property type="entry name" value="PRK05105.1"/>
    <property type="match status" value="1"/>
</dbReference>
<keyword evidence="1 4" id="KW-0479">Metal-binding</keyword>
<feature type="domain" description="Mandelate racemase/muconate lactonizing enzyme C-terminal" evidence="6">
    <location>
        <begin position="122"/>
        <end position="217"/>
    </location>
</feature>
<feature type="active site" description="Proton acceptor" evidence="4">
    <location>
        <position position="243"/>
    </location>
</feature>
<feature type="active site" description="Proton donor" evidence="4">
    <location>
        <position position="141"/>
    </location>
</feature>
<dbReference type="PANTHER" id="PTHR48073">
    <property type="entry name" value="O-SUCCINYLBENZOATE SYNTHASE-RELATED"/>
    <property type="match status" value="1"/>
</dbReference>
<name>A0ABW3I8T9_9PAST</name>
<dbReference type="InterPro" id="IPR029017">
    <property type="entry name" value="Enolase-like_N"/>
</dbReference>
<dbReference type="EC" id="4.2.1.113" evidence="4 5"/>
<sequence length="331" mass="37907">MTNRIFHLYQYAIPVDSQLILRNRFLKKREGLFVQIKCGEHEGWGEIAPLPEFSQETLEQAKEQTVQWLKKWEQARSANQKFSLQGLYPSVAFGLSCALAEMEGELVQEGNYQVAPLCYGDPDELYDVLNQIPGEKVAKIKVGMYEANRDGMIADMLLEAIPDLYLRLDANRSWTLSKAQLFAKYVKPEHRSRIQFLEEPCKTREQSRIFAEHHNIAIAWDESVRELDFFVQKEPHLAAIIIKPTLMGSLEYCVQLIEEAHRHGIKVVISSSIESSLGLTQLARIAQQYTPNVIPGLDTLNLMDYQLLRAWKGSQLPLLGLDSEFVHKISF</sequence>
<comment type="pathway">
    <text evidence="4">Quinol/quinone metabolism; menaquinone biosynthesis.</text>
</comment>
<evidence type="ECO:0000313" key="8">
    <source>
        <dbReference type="Proteomes" id="UP001596996"/>
    </source>
</evidence>
<feature type="binding site" evidence="4">
    <location>
        <position position="221"/>
    </location>
    <ligand>
        <name>Mg(2+)</name>
        <dbReference type="ChEBI" id="CHEBI:18420"/>
    </ligand>
</feature>
<dbReference type="InterPro" id="IPR029065">
    <property type="entry name" value="Enolase_C-like"/>
</dbReference>
<evidence type="ECO:0000256" key="5">
    <source>
        <dbReference type="NCBIfam" id="TIGR01927"/>
    </source>
</evidence>
<dbReference type="SUPFAM" id="SSF54826">
    <property type="entry name" value="Enolase N-terminal domain-like"/>
    <property type="match status" value="1"/>
</dbReference>
<dbReference type="InterPro" id="IPR036849">
    <property type="entry name" value="Enolase-like_C_sf"/>
</dbReference>
<keyword evidence="3 4" id="KW-0456">Lyase</keyword>
<gene>
    <name evidence="4 7" type="primary">menC</name>
    <name evidence="7" type="ORF">ACFQ02_04080</name>
</gene>
<feature type="binding site" evidence="4">
    <location>
        <position position="169"/>
    </location>
    <ligand>
        <name>Mg(2+)</name>
        <dbReference type="ChEBI" id="CHEBI:18420"/>
    </ligand>
</feature>
<dbReference type="SFLD" id="SFLDS00001">
    <property type="entry name" value="Enolase"/>
    <property type="match status" value="1"/>
</dbReference>
<keyword evidence="8" id="KW-1185">Reference proteome</keyword>
<organism evidence="7 8">
    <name type="scientific">Seminibacterium arietis</name>
    <dbReference type="NCBI Taxonomy" id="1173502"/>
    <lineage>
        <taxon>Bacteria</taxon>
        <taxon>Pseudomonadati</taxon>
        <taxon>Pseudomonadota</taxon>
        <taxon>Gammaproteobacteria</taxon>
        <taxon>Pasteurellales</taxon>
        <taxon>Pasteurellaceae</taxon>
        <taxon>Seminibacterium</taxon>
    </lineage>
</organism>
<evidence type="ECO:0000256" key="4">
    <source>
        <dbReference type="HAMAP-Rule" id="MF_00470"/>
    </source>
</evidence>
<dbReference type="CDD" id="cd03320">
    <property type="entry name" value="OSBS"/>
    <property type="match status" value="1"/>
</dbReference>
<comment type="cofactor">
    <cofactor evidence="4">
        <name>a divalent metal cation</name>
        <dbReference type="ChEBI" id="CHEBI:60240"/>
    </cofactor>
</comment>
<dbReference type="InterPro" id="IPR010196">
    <property type="entry name" value="OSB_synthase_MenC1"/>
</dbReference>
<comment type="pathway">
    <text evidence="4">Quinol/quinone metabolism; 1,4-dihydroxy-2-naphthoate biosynthesis; 1,4-dihydroxy-2-naphthoate from chorismate: step 4/7.</text>
</comment>
<dbReference type="GO" id="GO:0043748">
    <property type="term" value="F:O-succinylbenzoate synthase activity"/>
    <property type="evidence" value="ECO:0007669"/>
    <property type="project" value="UniProtKB-EC"/>
</dbReference>
<dbReference type="SUPFAM" id="SSF51604">
    <property type="entry name" value="Enolase C-terminal domain-like"/>
    <property type="match status" value="1"/>
</dbReference>